<name>A0A5M3MKB0_CONPW</name>
<keyword evidence="8" id="KW-1185">Reference proteome</keyword>
<dbReference type="Proteomes" id="UP000053558">
    <property type="component" value="Unassembled WGS sequence"/>
</dbReference>
<dbReference type="OrthoDB" id="5599552at2759"/>
<comment type="caution">
    <text evidence="7">The sequence shown here is derived from an EMBL/GenBank/DDBJ whole genome shotgun (WGS) entry which is preliminary data.</text>
</comment>
<dbReference type="KEGG" id="cput:CONPUDRAFT_144873"/>
<keyword evidence="2" id="KW-0805">Transcription regulation</keyword>
<evidence type="ECO:0000313" key="7">
    <source>
        <dbReference type="EMBL" id="EIW79668.1"/>
    </source>
</evidence>
<organism evidence="7 8">
    <name type="scientific">Coniophora puteana (strain RWD-64-598)</name>
    <name type="common">Brown rot fungus</name>
    <dbReference type="NCBI Taxonomy" id="741705"/>
    <lineage>
        <taxon>Eukaryota</taxon>
        <taxon>Fungi</taxon>
        <taxon>Dikarya</taxon>
        <taxon>Basidiomycota</taxon>
        <taxon>Agaricomycotina</taxon>
        <taxon>Agaricomycetes</taxon>
        <taxon>Agaricomycetidae</taxon>
        <taxon>Boletales</taxon>
        <taxon>Coniophorineae</taxon>
        <taxon>Coniophoraceae</taxon>
        <taxon>Coniophora</taxon>
    </lineage>
</organism>
<dbReference type="Pfam" id="PF11754">
    <property type="entry name" value="Velvet"/>
    <property type="match status" value="1"/>
</dbReference>
<proteinExistence type="predicted"/>
<evidence type="ECO:0000256" key="3">
    <source>
        <dbReference type="ARBA" id="ARBA00023163"/>
    </source>
</evidence>
<dbReference type="InterPro" id="IPR037525">
    <property type="entry name" value="Velvet_dom"/>
</dbReference>
<dbReference type="PANTHER" id="PTHR33572">
    <property type="entry name" value="SPORE DEVELOPMENT REGULATOR VOSA"/>
    <property type="match status" value="1"/>
</dbReference>
<dbReference type="RefSeq" id="XP_007770043.1">
    <property type="nucleotide sequence ID" value="XM_007771853.1"/>
</dbReference>
<evidence type="ECO:0000256" key="1">
    <source>
        <dbReference type="ARBA" id="ARBA00004123"/>
    </source>
</evidence>
<keyword evidence="3" id="KW-0804">Transcription</keyword>
<dbReference type="GeneID" id="19201996"/>
<feature type="region of interest" description="Disordered" evidence="5">
    <location>
        <begin position="330"/>
        <end position="381"/>
    </location>
</feature>
<evidence type="ECO:0000313" key="8">
    <source>
        <dbReference type="Proteomes" id="UP000053558"/>
    </source>
</evidence>
<feature type="region of interest" description="Disordered" evidence="5">
    <location>
        <begin position="109"/>
        <end position="184"/>
    </location>
</feature>
<reference evidence="8" key="1">
    <citation type="journal article" date="2012" name="Science">
        <title>The Paleozoic origin of enzymatic lignin decomposition reconstructed from 31 fungal genomes.</title>
        <authorList>
            <person name="Floudas D."/>
            <person name="Binder M."/>
            <person name="Riley R."/>
            <person name="Barry K."/>
            <person name="Blanchette R.A."/>
            <person name="Henrissat B."/>
            <person name="Martinez A.T."/>
            <person name="Otillar R."/>
            <person name="Spatafora J.W."/>
            <person name="Yadav J.S."/>
            <person name="Aerts A."/>
            <person name="Benoit I."/>
            <person name="Boyd A."/>
            <person name="Carlson A."/>
            <person name="Copeland A."/>
            <person name="Coutinho P.M."/>
            <person name="de Vries R.P."/>
            <person name="Ferreira P."/>
            <person name="Findley K."/>
            <person name="Foster B."/>
            <person name="Gaskell J."/>
            <person name="Glotzer D."/>
            <person name="Gorecki P."/>
            <person name="Heitman J."/>
            <person name="Hesse C."/>
            <person name="Hori C."/>
            <person name="Igarashi K."/>
            <person name="Jurgens J.A."/>
            <person name="Kallen N."/>
            <person name="Kersten P."/>
            <person name="Kohler A."/>
            <person name="Kuees U."/>
            <person name="Kumar T.K.A."/>
            <person name="Kuo A."/>
            <person name="LaButti K."/>
            <person name="Larrondo L.F."/>
            <person name="Lindquist E."/>
            <person name="Ling A."/>
            <person name="Lombard V."/>
            <person name="Lucas S."/>
            <person name="Lundell T."/>
            <person name="Martin R."/>
            <person name="McLaughlin D.J."/>
            <person name="Morgenstern I."/>
            <person name="Morin E."/>
            <person name="Murat C."/>
            <person name="Nagy L.G."/>
            <person name="Nolan M."/>
            <person name="Ohm R.A."/>
            <person name="Patyshakuliyeva A."/>
            <person name="Rokas A."/>
            <person name="Ruiz-Duenas F.J."/>
            <person name="Sabat G."/>
            <person name="Salamov A."/>
            <person name="Samejima M."/>
            <person name="Schmutz J."/>
            <person name="Slot J.C."/>
            <person name="St John F."/>
            <person name="Stenlid J."/>
            <person name="Sun H."/>
            <person name="Sun S."/>
            <person name="Syed K."/>
            <person name="Tsang A."/>
            <person name="Wiebenga A."/>
            <person name="Young D."/>
            <person name="Pisabarro A."/>
            <person name="Eastwood D.C."/>
            <person name="Martin F."/>
            <person name="Cullen D."/>
            <person name="Grigoriev I.V."/>
            <person name="Hibbett D.S."/>
        </authorList>
    </citation>
    <scope>NUCLEOTIDE SEQUENCE [LARGE SCALE GENOMIC DNA]</scope>
    <source>
        <strain evidence="8">RWD-64-598 SS2</strain>
    </source>
</reference>
<accession>A0A5M3MKB0</accession>
<evidence type="ECO:0000256" key="4">
    <source>
        <dbReference type="ARBA" id="ARBA00023242"/>
    </source>
</evidence>
<sequence length="381" mass="41674">MDPYSTHPARRPILSAINKPIHFAEGQFAGNVVRAEVREIQKAEVGRKYARVDRRPLDPPPSVQLKLFYVFHQGTEHEYEREVDDYRQISNLGLLCNVDLFPVPSTYVPTENDSSVPRPASPPSAPMSSHGGPSTSQHAYVPPPPPPLGQPSHPVGLFHPPHPNTLAQPALPPLTVPDRPLAGSSMPPVPALNVPSNTYPQAPGQQQREPLPEVIAYLGPHLITEPMKCTHALSGTTFVQPVLMELEGKPSLVFAFSDLAVKSEGVFFLRYRYFDLFGRASAYDDLPVQAECFGGLFRVYSTKEFPGLPLSTELTKSLAKVGVKANLRTKPRKRVSGSSARSAKTREGHARDAHDRYTRSSSYGTGSSAGRQESEVGSDSE</sequence>
<gene>
    <name evidence="7" type="ORF">CONPUDRAFT_144873</name>
</gene>
<dbReference type="AlphaFoldDB" id="A0A5M3MKB0"/>
<dbReference type="InterPro" id="IPR021740">
    <property type="entry name" value="Velvet"/>
</dbReference>
<feature type="compositionally biased region" description="Low complexity" evidence="5">
    <location>
        <begin position="359"/>
        <end position="368"/>
    </location>
</feature>
<feature type="domain" description="Velvet" evidence="6">
    <location>
        <begin position="30"/>
        <end position="328"/>
    </location>
</feature>
<dbReference type="OMA" id="IQAECFG"/>
<dbReference type="EMBL" id="JH711580">
    <property type="protein sequence ID" value="EIW79668.1"/>
    <property type="molecule type" value="Genomic_DNA"/>
</dbReference>
<dbReference type="GO" id="GO:0005634">
    <property type="term" value="C:nucleus"/>
    <property type="evidence" value="ECO:0007669"/>
    <property type="project" value="UniProtKB-SubCell"/>
</dbReference>
<dbReference type="Gene3D" id="2.60.40.3960">
    <property type="entry name" value="Velvet domain"/>
    <property type="match status" value="1"/>
</dbReference>
<evidence type="ECO:0000256" key="5">
    <source>
        <dbReference type="SAM" id="MobiDB-lite"/>
    </source>
</evidence>
<keyword evidence="4" id="KW-0539">Nucleus</keyword>
<dbReference type="InterPro" id="IPR038491">
    <property type="entry name" value="Velvet_dom_sf"/>
</dbReference>
<evidence type="ECO:0000259" key="6">
    <source>
        <dbReference type="PROSITE" id="PS51821"/>
    </source>
</evidence>
<comment type="subcellular location">
    <subcellularLocation>
        <location evidence="1">Nucleus</location>
    </subcellularLocation>
</comment>
<feature type="compositionally biased region" description="Basic and acidic residues" evidence="5">
    <location>
        <begin position="344"/>
        <end position="358"/>
    </location>
</feature>
<dbReference type="PROSITE" id="PS51821">
    <property type="entry name" value="VELVET"/>
    <property type="match status" value="1"/>
</dbReference>
<protein>
    <recommendedName>
        <fullName evidence="6">Velvet domain-containing protein</fullName>
    </recommendedName>
</protein>
<evidence type="ECO:0000256" key="2">
    <source>
        <dbReference type="ARBA" id="ARBA00023015"/>
    </source>
</evidence>
<dbReference type="PANTHER" id="PTHR33572:SF3">
    <property type="entry name" value="VELVET COMPLEX SUBUNIT B"/>
    <property type="match status" value="1"/>
</dbReference>